<accession>A0A6I4SMF1</accession>
<reference evidence="2 3" key="1">
    <citation type="submission" date="2019-12" db="EMBL/GenBank/DDBJ databases">
        <title>Genomic-based taxomic classification of the family Erythrobacteraceae.</title>
        <authorList>
            <person name="Xu L."/>
        </authorList>
    </citation>
    <scope>NUCLEOTIDE SEQUENCE [LARGE SCALE GENOMIC DNA]</scope>
    <source>
        <strain evidence="2 3">JCM 17802</strain>
    </source>
</reference>
<proteinExistence type="predicted"/>
<dbReference type="EMBL" id="WTYS01000001">
    <property type="protein sequence ID" value="MXO57071.1"/>
    <property type="molecule type" value="Genomic_DNA"/>
</dbReference>
<gene>
    <name evidence="2" type="ORF">GRI36_09255</name>
</gene>
<sequence length="163" mass="16530">MSSEEKRQALKAKIEAAESRNADRGIGNIAREATDTATNFVKEHPIASIAGVAAIGLAIGAMTKPGRNAGRQAGKKASALAAYASEIGMAYATGLLDAAGEAAATGKDKLEDFSDTIGDNAGALKRRATFTGGNAAAAAKALSRNAGKKAGRSARDIRSRIGK</sequence>
<keyword evidence="3" id="KW-1185">Reference proteome</keyword>
<evidence type="ECO:0000313" key="3">
    <source>
        <dbReference type="Proteomes" id="UP000468943"/>
    </source>
</evidence>
<comment type="caution">
    <text evidence="2">The sequence shown here is derived from an EMBL/GenBank/DDBJ whole genome shotgun (WGS) entry which is preliminary data.</text>
</comment>
<evidence type="ECO:0008006" key="4">
    <source>
        <dbReference type="Google" id="ProtNLM"/>
    </source>
</evidence>
<organism evidence="2 3">
    <name type="scientific">Pontixanthobacter gangjinensis</name>
    <dbReference type="NCBI Taxonomy" id="1028742"/>
    <lineage>
        <taxon>Bacteria</taxon>
        <taxon>Pseudomonadati</taxon>
        <taxon>Pseudomonadota</taxon>
        <taxon>Alphaproteobacteria</taxon>
        <taxon>Sphingomonadales</taxon>
        <taxon>Erythrobacteraceae</taxon>
        <taxon>Pontixanthobacter</taxon>
    </lineage>
</organism>
<feature type="compositionally biased region" description="Basic and acidic residues" evidence="1">
    <location>
        <begin position="153"/>
        <end position="163"/>
    </location>
</feature>
<dbReference type="AlphaFoldDB" id="A0A6I4SMF1"/>
<dbReference type="OrthoDB" id="7428389at2"/>
<feature type="region of interest" description="Disordered" evidence="1">
    <location>
        <begin position="1"/>
        <end position="21"/>
    </location>
</feature>
<dbReference type="RefSeq" id="WP_160598202.1">
    <property type="nucleotide sequence ID" value="NZ_WTYS01000001.1"/>
</dbReference>
<evidence type="ECO:0000256" key="1">
    <source>
        <dbReference type="SAM" id="MobiDB-lite"/>
    </source>
</evidence>
<name>A0A6I4SMF1_9SPHN</name>
<feature type="region of interest" description="Disordered" evidence="1">
    <location>
        <begin position="143"/>
        <end position="163"/>
    </location>
</feature>
<protein>
    <recommendedName>
        <fullName evidence="4">DUF883 family protein</fullName>
    </recommendedName>
</protein>
<evidence type="ECO:0000313" key="2">
    <source>
        <dbReference type="EMBL" id="MXO57071.1"/>
    </source>
</evidence>
<dbReference type="Proteomes" id="UP000468943">
    <property type="component" value="Unassembled WGS sequence"/>
</dbReference>